<keyword evidence="4" id="KW-1185">Reference proteome</keyword>
<feature type="domain" description="Acyltransferase 3" evidence="2">
    <location>
        <begin position="7"/>
        <end position="338"/>
    </location>
</feature>
<dbReference type="RefSeq" id="WP_394148758.1">
    <property type="nucleotide sequence ID" value="NZ_JBGCUC010000005.1"/>
</dbReference>
<feature type="transmembrane region" description="Helical" evidence="1">
    <location>
        <begin position="285"/>
        <end position="303"/>
    </location>
</feature>
<keyword evidence="3" id="KW-0012">Acyltransferase</keyword>
<feature type="transmembrane region" description="Helical" evidence="1">
    <location>
        <begin position="84"/>
        <end position="105"/>
    </location>
</feature>
<evidence type="ECO:0000313" key="3">
    <source>
        <dbReference type="EMBL" id="MFG6076096.1"/>
    </source>
</evidence>
<dbReference type="Proteomes" id="UP001605250">
    <property type="component" value="Unassembled WGS sequence"/>
</dbReference>
<feature type="transmembrane region" description="Helical" evidence="1">
    <location>
        <begin position="253"/>
        <end position="273"/>
    </location>
</feature>
<keyword evidence="1" id="KW-0812">Transmembrane</keyword>
<feature type="transmembrane region" description="Helical" evidence="1">
    <location>
        <begin position="197"/>
        <end position="217"/>
    </location>
</feature>
<feature type="transmembrane region" description="Helical" evidence="1">
    <location>
        <begin position="323"/>
        <end position="341"/>
    </location>
</feature>
<evidence type="ECO:0000313" key="4">
    <source>
        <dbReference type="Proteomes" id="UP001605250"/>
    </source>
</evidence>
<feature type="transmembrane region" description="Helical" evidence="1">
    <location>
        <begin position="229"/>
        <end position="247"/>
    </location>
</feature>
<feature type="transmembrane region" description="Helical" evidence="1">
    <location>
        <begin position="41"/>
        <end position="63"/>
    </location>
</feature>
<sequence length="363" mass="41090">MNSDTLKGLQALRGLAALSVMFFHFRWNINDVWPGMGDKLFGWGATGVDLFFLISGFVITLTAKKSAPDFTGSFNFLKRRALRIAPAYYIIFLITFFLSGAMSTFHYPDKTQNFISALFFQPIYPDHGPFYVDDSGMYGIRWSLNYEIYFYLIIGILMITPFRWLTTCLYFSLTLVGLPIMAEKGFSFSAEGYHTDSAFFGLITNPIIFLFLAGMLVGHTYPIIKRLNGTIMSILLICSLALAFVMFCDGRFISHGLLSSGWIYLLIMIFTIGSEKKIGKFTPSFLVRLGDISFSLYLVHTLMNAGIGKRLEKFGIENGPERFFLSCVLSLVLAWLSWRFIEAPFLNKKKHNAKKSESTGPTF</sequence>
<dbReference type="PANTHER" id="PTHR23028">
    <property type="entry name" value="ACETYLTRANSFERASE"/>
    <property type="match status" value="1"/>
</dbReference>
<dbReference type="Pfam" id="PF01757">
    <property type="entry name" value="Acyl_transf_3"/>
    <property type="match status" value="1"/>
</dbReference>
<keyword evidence="1" id="KW-1133">Transmembrane helix</keyword>
<feature type="transmembrane region" description="Helical" evidence="1">
    <location>
        <begin position="164"/>
        <end position="182"/>
    </location>
</feature>
<gene>
    <name evidence="3" type="ORF">AB3U87_06925</name>
</gene>
<dbReference type="EC" id="2.3.-.-" evidence="3"/>
<accession>A0ABW7CL44</accession>
<name>A0ABW7CL44_9GAMM</name>
<proteinExistence type="predicted"/>
<dbReference type="PANTHER" id="PTHR23028:SF131">
    <property type="entry name" value="BLR2367 PROTEIN"/>
    <property type="match status" value="1"/>
</dbReference>
<keyword evidence="3" id="KW-0808">Transferase</keyword>
<feature type="transmembrane region" description="Helical" evidence="1">
    <location>
        <begin position="139"/>
        <end position="157"/>
    </location>
</feature>
<comment type="caution">
    <text evidence="3">The sequence shown here is derived from an EMBL/GenBank/DDBJ whole genome shotgun (WGS) entry which is preliminary data.</text>
</comment>
<evidence type="ECO:0000256" key="1">
    <source>
        <dbReference type="SAM" id="Phobius"/>
    </source>
</evidence>
<evidence type="ECO:0000259" key="2">
    <source>
        <dbReference type="Pfam" id="PF01757"/>
    </source>
</evidence>
<dbReference type="InterPro" id="IPR050879">
    <property type="entry name" value="Acyltransferase_3"/>
</dbReference>
<dbReference type="GO" id="GO:0016746">
    <property type="term" value="F:acyltransferase activity"/>
    <property type="evidence" value="ECO:0007669"/>
    <property type="project" value="UniProtKB-KW"/>
</dbReference>
<protein>
    <submittedName>
        <fullName evidence="3">Acyltransferase family protein</fullName>
        <ecNumber evidence="3">2.3.-.-</ecNumber>
    </submittedName>
</protein>
<dbReference type="EMBL" id="JBGCUC010000005">
    <property type="protein sequence ID" value="MFG6076096.1"/>
    <property type="molecule type" value="Genomic_DNA"/>
</dbReference>
<dbReference type="InterPro" id="IPR002656">
    <property type="entry name" value="Acyl_transf_3_dom"/>
</dbReference>
<keyword evidence="1" id="KW-0472">Membrane</keyword>
<reference evidence="3 4" key="1">
    <citation type="submission" date="2024-07" db="EMBL/GenBank/DDBJ databases">
        <title>Novel bacterial strain Erwinia sp. OPT-41 promoting growth of various crops.</title>
        <authorList>
            <person name="Egorshina A."/>
            <person name="Lukyantsev M.A."/>
            <person name="Golubev S.N."/>
            <person name="Muratova A.Y."/>
            <person name="Bulygina E.A."/>
        </authorList>
    </citation>
    <scope>NUCLEOTIDE SEQUENCE [LARGE SCALE GENOMIC DNA]</scope>
    <source>
        <strain evidence="3 4">OPT-41</strain>
    </source>
</reference>
<organism evidence="3 4">
    <name type="scientific">Erwinia plantamica</name>
    <dbReference type="NCBI Taxonomy" id="3237104"/>
    <lineage>
        <taxon>Bacteria</taxon>
        <taxon>Pseudomonadati</taxon>
        <taxon>Pseudomonadota</taxon>
        <taxon>Gammaproteobacteria</taxon>
        <taxon>Enterobacterales</taxon>
        <taxon>Erwiniaceae</taxon>
        <taxon>Erwinia</taxon>
    </lineage>
</organism>